<dbReference type="AlphaFoldDB" id="A0AAJ1HTB4"/>
<dbReference type="Proteomes" id="UP001220670">
    <property type="component" value="Unassembled WGS sequence"/>
</dbReference>
<reference evidence="1" key="1">
    <citation type="submission" date="2023-01" db="EMBL/GenBank/DDBJ databases">
        <title>Genome analysis of 13 Lactobacillus isolated from gut of wild boar.</title>
        <authorList>
            <person name="Papp P."/>
            <person name="Libisch B."/>
            <person name="Nagy T."/>
            <person name="Olasz F."/>
        </authorList>
    </citation>
    <scope>NUCLEOTIDE SEQUENCE</scope>
    <source>
        <strain evidence="1">F146</strain>
    </source>
</reference>
<sequence length="73" mass="8545">MHLLNDYEKARIVVLDKNNSFAALHEQCKLSISRLKFCRANPDSLKKANWEAVNRLANMYDSQNQKKGFFNEK</sequence>
<dbReference type="EMBL" id="JAQONE010000005">
    <property type="protein sequence ID" value="MDC2829104.1"/>
    <property type="molecule type" value="Genomic_DNA"/>
</dbReference>
<evidence type="ECO:0000313" key="2">
    <source>
        <dbReference type="Proteomes" id="UP001220670"/>
    </source>
</evidence>
<proteinExistence type="predicted"/>
<name>A0AAJ1HTB4_LIMMU</name>
<comment type="caution">
    <text evidence="1">The sequence shown here is derived from an EMBL/GenBank/DDBJ whole genome shotgun (WGS) entry which is preliminary data.</text>
</comment>
<dbReference type="RefSeq" id="WP_272225763.1">
    <property type="nucleotide sequence ID" value="NZ_JAQONE010000005.1"/>
</dbReference>
<gene>
    <name evidence="1" type="ORF">PO250_01975</name>
</gene>
<evidence type="ECO:0000313" key="1">
    <source>
        <dbReference type="EMBL" id="MDC2829104.1"/>
    </source>
</evidence>
<organism evidence="1 2">
    <name type="scientific">Limosilactobacillus mucosae</name>
    <name type="common">Lactobacillus mucosae</name>
    <dbReference type="NCBI Taxonomy" id="97478"/>
    <lineage>
        <taxon>Bacteria</taxon>
        <taxon>Bacillati</taxon>
        <taxon>Bacillota</taxon>
        <taxon>Bacilli</taxon>
        <taxon>Lactobacillales</taxon>
        <taxon>Lactobacillaceae</taxon>
        <taxon>Limosilactobacillus</taxon>
    </lineage>
</organism>
<protein>
    <submittedName>
        <fullName evidence="1">Uncharacterized protein</fullName>
    </submittedName>
</protein>
<accession>A0AAJ1HTB4</accession>